<dbReference type="InterPro" id="IPR028978">
    <property type="entry name" value="Chorismate_lyase_/UTRA_dom_sf"/>
</dbReference>
<dbReference type="Pfam" id="PF01947">
    <property type="entry name" value="Rv2949c-like"/>
    <property type="match status" value="1"/>
</dbReference>
<sequence>MWDVLKRPDIPVCLRICAGTDGSVTLLLELLTGKKVKVVTLEQKIIKATHDIARLLEIEAGDEVNSRLVTLNAEGTTYVLAKSLAAVKRMPPAVSSDLMRADIPIGRILREHKLETRRDILKMEIVGSDFFGDIPVLSREYNIIYNNRILMWINECFPVDNRWEI</sequence>
<dbReference type="EMBL" id="FZMP01000112">
    <property type="protein sequence ID" value="SNQ60642.1"/>
    <property type="molecule type" value="Genomic_DNA"/>
</dbReference>
<dbReference type="AlphaFoldDB" id="A0A284VN15"/>
<evidence type="ECO:0000313" key="1">
    <source>
        <dbReference type="EMBL" id="SNQ60642.1"/>
    </source>
</evidence>
<accession>A0A284VN15</accession>
<evidence type="ECO:0008006" key="3">
    <source>
        <dbReference type="Google" id="ProtNLM"/>
    </source>
</evidence>
<dbReference type="Gene3D" id="3.40.1410.10">
    <property type="entry name" value="Chorismate lyase-like"/>
    <property type="match status" value="1"/>
</dbReference>
<organism evidence="1 2">
    <name type="scientific">Candidatus Methanoperedens nitratireducens</name>
    <dbReference type="NCBI Taxonomy" id="1392998"/>
    <lineage>
        <taxon>Archaea</taxon>
        <taxon>Methanobacteriati</taxon>
        <taxon>Methanobacteriota</taxon>
        <taxon>Stenosarchaea group</taxon>
        <taxon>Methanomicrobia</taxon>
        <taxon>Methanosarcinales</taxon>
        <taxon>ANME-2 cluster</taxon>
        <taxon>Candidatus Methanoperedentaceae</taxon>
        <taxon>Candidatus Methanoperedens</taxon>
    </lineage>
</organism>
<dbReference type="InterPro" id="IPR002800">
    <property type="entry name" value="Rv2949c-like"/>
</dbReference>
<dbReference type="SUPFAM" id="SSF64288">
    <property type="entry name" value="Chorismate lyase-like"/>
    <property type="match status" value="1"/>
</dbReference>
<dbReference type="STRING" id="1392998.ANME2D_00460"/>
<name>A0A284VN15_9EURY</name>
<protein>
    <recommendedName>
        <fullName evidence="3">Chorismate lyase</fullName>
    </recommendedName>
</protein>
<proteinExistence type="predicted"/>
<evidence type="ECO:0000313" key="2">
    <source>
        <dbReference type="Proteomes" id="UP000218615"/>
    </source>
</evidence>
<gene>
    <name evidence="1" type="ORF">MNV_20018</name>
</gene>
<dbReference type="Proteomes" id="UP000218615">
    <property type="component" value="Unassembled WGS sequence"/>
</dbReference>
<keyword evidence="2" id="KW-1185">Reference proteome</keyword>
<reference evidence="2" key="1">
    <citation type="submission" date="2017-06" db="EMBL/GenBank/DDBJ databases">
        <authorList>
            <person name="Cremers G."/>
        </authorList>
    </citation>
    <scope>NUCLEOTIDE SEQUENCE [LARGE SCALE GENOMIC DNA]</scope>
</reference>